<name>A0ABX4NB89_9LEPT</name>
<dbReference type="EMBL" id="NPDP01000008">
    <property type="protein sequence ID" value="PJZ30649.1"/>
    <property type="molecule type" value="Genomic_DNA"/>
</dbReference>
<organism evidence="2 3">
    <name type="scientific">Leptospira kmetyi</name>
    <dbReference type="NCBI Taxonomy" id="408139"/>
    <lineage>
        <taxon>Bacteria</taxon>
        <taxon>Pseudomonadati</taxon>
        <taxon>Spirochaetota</taxon>
        <taxon>Spirochaetia</taxon>
        <taxon>Leptospirales</taxon>
        <taxon>Leptospiraceae</taxon>
        <taxon>Leptospira</taxon>
    </lineage>
</organism>
<sequence length="67" mass="7438">MSYYDVTDNVTGAAFCGGGTFLSFLTVSIAKTLRFPASKRIKAFFKTDEWAFGLLLGITIGLYFYFS</sequence>
<reference evidence="2 3" key="1">
    <citation type="submission" date="2017-07" db="EMBL/GenBank/DDBJ databases">
        <title>Leptospira spp. isolated from tropical soils.</title>
        <authorList>
            <person name="Thibeaux R."/>
            <person name="Iraola G."/>
            <person name="Ferres I."/>
            <person name="Bierque E."/>
            <person name="Girault D."/>
            <person name="Soupe-Gilbert M.-E."/>
            <person name="Picardeau M."/>
            <person name="Goarant C."/>
        </authorList>
    </citation>
    <scope>NUCLEOTIDE SEQUENCE [LARGE SCALE GENOMIC DNA]</scope>
    <source>
        <strain evidence="2 3">JW2-C-B1</strain>
    </source>
</reference>
<keyword evidence="1" id="KW-0812">Transmembrane</keyword>
<gene>
    <name evidence="2" type="ORF">CH378_05880</name>
</gene>
<accession>A0ABX4NB89</accession>
<evidence type="ECO:0000313" key="3">
    <source>
        <dbReference type="Proteomes" id="UP000231919"/>
    </source>
</evidence>
<evidence type="ECO:0000313" key="2">
    <source>
        <dbReference type="EMBL" id="PJZ30649.1"/>
    </source>
</evidence>
<evidence type="ECO:0000256" key="1">
    <source>
        <dbReference type="SAM" id="Phobius"/>
    </source>
</evidence>
<comment type="caution">
    <text evidence="2">The sequence shown here is derived from an EMBL/GenBank/DDBJ whole genome shotgun (WGS) entry which is preliminary data.</text>
</comment>
<dbReference type="Proteomes" id="UP000231919">
    <property type="component" value="Unassembled WGS sequence"/>
</dbReference>
<protein>
    <submittedName>
        <fullName evidence="2">Uncharacterized protein</fullName>
    </submittedName>
</protein>
<proteinExistence type="predicted"/>
<keyword evidence="3" id="KW-1185">Reference proteome</keyword>
<keyword evidence="1" id="KW-0472">Membrane</keyword>
<feature type="transmembrane region" description="Helical" evidence="1">
    <location>
        <begin position="12"/>
        <end position="30"/>
    </location>
</feature>
<feature type="transmembrane region" description="Helical" evidence="1">
    <location>
        <begin position="50"/>
        <end position="66"/>
    </location>
</feature>
<keyword evidence="1" id="KW-1133">Transmembrane helix</keyword>